<dbReference type="Ensembl" id="ENSPSNT00000033833.1">
    <property type="protein sequence ID" value="ENSPSNP00000030155.1"/>
    <property type="gene ID" value="ENSPSNG00000021803.1"/>
</dbReference>
<protein>
    <submittedName>
        <fullName evidence="2">Uncharacterized protein</fullName>
    </submittedName>
</protein>
<reference evidence="2" key="3">
    <citation type="submission" date="2025-09" db="UniProtKB">
        <authorList>
            <consortium name="Ensembl"/>
        </authorList>
    </citation>
    <scope>IDENTIFICATION</scope>
</reference>
<feature type="region of interest" description="Disordered" evidence="1">
    <location>
        <begin position="67"/>
        <end position="96"/>
    </location>
</feature>
<sequence>MVCSASVSGFAPVFGFSPWPPKTNQFFGKAKPKAPPPSLTDCTGTVDSRAESTDKICRLDAELEQTPQCPPHLEELATPRLSRLPPPSPPSPPRLL</sequence>
<dbReference type="Proteomes" id="UP000694554">
    <property type="component" value="Chromosome X"/>
</dbReference>
<keyword evidence="3" id="KW-1185">Reference proteome</keyword>
<dbReference type="GeneTree" id="ENSGT00980000203089"/>
<proteinExistence type="predicted"/>
<name>A0A8C9ED37_PHOSS</name>
<feature type="region of interest" description="Disordered" evidence="1">
    <location>
        <begin position="27"/>
        <end position="46"/>
    </location>
</feature>
<evidence type="ECO:0000313" key="2">
    <source>
        <dbReference type="Ensembl" id="ENSPSNP00000030155.1"/>
    </source>
</evidence>
<evidence type="ECO:0000313" key="3">
    <source>
        <dbReference type="Proteomes" id="UP000694554"/>
    </source>
</evidence>
<reference evidence="2" key="2">
    <citation type="submission" date="2025-08" db="UniProtKB">
        <authorList>
            <consortium name="Ensembl"/>
        </authorList>
    </citation>
    <scope>IDENTIFICATION</scope>
</reference>
<reference evidence="2" key="1">
    <citation type="submission" date="2019-08" db="EMBL/GenBank/DDBJ databases">
        <title>Phocoena sinus (Vaquita) genome, mPhoSin1, primary haplotype.</title>
        <authorList>
            <person name="Morin P."/>
            <person name="Mountcastle J."/>
            <person name="Fungtammasan C."/>
            <person name="Rhie A."/>
            <person name="Rojas-Bracho L."/>
            <person name="Smith C.R."/>
            <person name="Taylor B.L."/>
            <person name="Gulland F.M.D."/>
            <person name="Musser W."/>
            <person name="Houck M."/>
            <person name="Haase B."/>
            <person name="Paez S."/>
            <person name="Howe K."/>
            <person name="Torrance J."/>
            <person name="Formenti G."/>
            <person name="Phillippy A."/>
            <person name="Ryder O."/>
            <person name="Jarvis E.D."/>
            <person name="Fedrigo O."/>
        </authorList>
    </citation>
    <scope>NUCLEOTIDE SEQUENCE [LARGE SCALE GENOMIC DNA]</scope>
</reference>
<accession>A0A8C9ED37</accession>
<feature type="compositionally biased region" description="Pro residues" evidence="1">
    <location>
        <begin position="84"/>
        <end position="96"/>
    </location>
</feature>
<evidence type="ECO:0000256" key="1">
    <source>
        <dbReference type="SAM" id="MobiDB-lite"/>
    </source>
</evidence>
<organism evidence="2 3">
    <name type="scientific">Phocoena sinus</name>
    <name type="common">Vaquita</name>
    <dbReference type="NCBI Taxonomy" id="42100"/>
    <lineage>
        <taxon>Eukaryota</taxon>
        <taxon>Metazoa</taxon>
        <taxon>Chordata</taxon>
        <taxon>Craniata</taxon>
        <taxon>Vertebrata</taxon>
        <taxon>Euteleostomi</taxon>
        <taxon>Mammalia</taxon>
        <taxon>Eutheria</taxon>
        <taxon>Laurasiatheria</taxon>
        <taxon>Artiodactyla</taxon>
        <taxon>Whippomorpha</taxon>
        <taxon>Cetacea</taxon>
        <taxon>Odontoceti</taxon>
        <taxon>Phocoenidae</taxon>
        <taxon>Phocoena</taxon>
    </lineage>
</organism>
<dbReference type="AlphaFoldDB" id="A0A8C9ED37"/>